<dbReference type="Pfam" id="PF01032">
    <property type="entry name" value="FecCD"/>
    <property type="match status" value="1"/>
</dbReference>
<evidence type="ECO:0000313" key="9">
    <source>
        <dbReference type="EMBL" id="VEU56618.1"/>
    </source>
</evidence>
<evidence type="ECO:0000256" key="4">
    <source>
        <dbReference type="ARBA" id="ARBA00022475"/>
    </source>
</evidence>
<organism evidence="9">
    <name type="scientific">Metamycoplasma salivarium</name>
    <name type="common">Mycoplasma salivarium</name>
    <dbReference type="NCBI Taxonomy" id="2124"/>
    <lineage>
        <taxon>Bacteria</taxon>
        <taxon>Bacillati</taxon>
        <taxon>Mycoplasmatota</taxon>
        <taxon>Mycoplasmoidales</taxon>
        <taxon>Metamycoplasmataceae</taxon>
        <taxon>Metamycoplasma</taxon>
    </lineage>
</organism>
<gene>
    <name evidence="9" type="ORF">NCTC10113_01533</name>
</gene>
<evidence type="ECO:0000256" key="6">
    <source>
        <dbReference type="ARBA" id="ARBA00022989"/>
    </source>
</evidence>
<feature type="transmembrane region" description="Helical" evidence="8">
    <location>
        <begin position="7"/>
        <end position="34"/>
    </location>
</feature>
<keyword evidence="7 8" id="KW-0472">Membrane</keyword>
<feature type="transmembrane region" description="Helical" evidence="8">
    <location>
        <begin position="242"/>
        <end position="259"/>
    </location>
</feature>
<dbReference type="Gene3D" id="1.10.3470.10">
    <property type="entry name" value="ABC transporter involved in vitamin B12 uptake, BtuC"/>
    <property type="match status" value="1"/>
</dbReference>
<feature type="transmembrane region" description="Helical" evidence="8">
    <location>
        <begin position="96"/>
        <end position="116"/>
    </location>
</feature>
<dbReference type="GO" id="GO:0005886">
    <property type="term" value="C:plasma membrane"/>
    <property type="evidence" value="ECO:0007669"/>
    <property type="project" value="UniProtKB-SubCell"/>
</dbReference>
<dbReference type="InterPro" id="IPR037294">
    <property type="entry name" value="ABC_BtuC-like"/>
</dbReference>
<feature type="transmembrane region" description="Helical" evidence="8">
    <location>
        <begin position="202"/>
        <end position="221"/>
    </location>
</feature>
<feature type="transmembrane region" description="Helical" evidence="8">
    <location>
        <begin position="67"/>
        <end position="84"/>
    </location>
</feature>
<comment type="similarity">
    <text evidence="2">Belongs to the binding-protein-dependent transport system permease family. FecCD subfamily.</text>
</comment>
<feature type="transmembrane region" description="Helical" evidence="8">
    <location>
        <begin position="314"/>
        <end position="334"/>
    </location>
</feature>
<protein>
    <submittedName>
        <fullName evidence="9">Probable ABC transporter permease protein HI_1471</fullName>
    </submittedName>
</protein>
<feature type="transmembrane region" description="Helical" evidence="8">
    <location>
        <begin position="122"/>
        <end position="141"/>
    </location>
</feature>
<dbReference type="PANTHER" id="PTHR30472">
    <property type="entry name" value="FERRIC ENTEROBACTIN TRANSPORT SYSTEM PERMEASE PROTEIN"/>
    <property type="match status" value="1"/>
</dbReference>
<dbReference type="GO" id="GO:0022857">
    <property type="term" value="F:transmembrane transporter activity"/>
    <property type="evidence" value="ECO:0007669"/>
    <property type="project" value="InterPro"/>
</dbReference>
<reference evidence="9" key="1">
    <citation type="submission" date="2019-01" db="EMBL/GenBank/DDBJ databases">
        <authorList>
            <consortium name="Pathogen Informatics"/>
        </authorList>
    </citation>
    <scope>NUCLEOTIDE SEQUENCE [LARGE SCALE GENOMIC DNA]</scope>
    <source>
        <strain evidence="9">NCTC10113</strain>
    </source>
</reference>
<keyword evidence="3" id="KW-0813">Transport</keyword>
<evidence type="ECO:0000256" key="8">
    <source>
        <dbReference type="SAM" id="Phobius"/>
    </source>
</evidence>
<proteinExistence type="inferred from homology"/>
<feature type="transmembrane region" description="Helical" evidence="8">
    <location>
        <begin position="288"/>
        <end position="308"/>
    </location>
</feature>
<dbReference type="InterPro" id="IPR000522">
    <property type="entry name" value="ABC_transptr_permease_BtuC"/>
</dbReference>
<keyword evidence="4" id="KW-1003">Cell membrane</keyword>
<feature type="transmembrane region" description="Helical" evidence="8">
    <location>
        <begin position="265"/>
        <end position="281"/>
    </location>
</feature>
<dbReference type="RefSeq" id="WP_024543875.1">
    <property type="nucleotide sequence ID" value="NZ_LR214938.2"/>
</dbReference>
<evidence type="ECO:0000256" key="3">
    <source>
        <dbReference type="ARBA" id="ARBA00022448"/>
    </source>
</evidence>
<evidence type="ECO:0000256" key="2">
    <source>
        <dbReference type="ARBA" id="ARBA00007935"/>
    </source>
</evidence>
<dbReference type="EMBL" id="LR214939">
    <property type="protein sequence ID" value="VEU56618.1"/>
    <property type="molecule type" value="Genomic_DNA"/>
</dbReference>
<keyword evidence="9" id="KW-0614">Plasmid</keyword>
<accession>A0A448ZZF3</accession>
<dbReference type="AlphaFoldDB" id="A0A448ZZF3"/>
<dbReference type="SUPFAM" id="SSF81345">
    <property type="entry name" value="ABC transporter involved in vitamin B12 uptake, BtuC"/>
    <property type="match status" value="1"/>
</dbReference>
<keyword evidence="6 8" id="KW-1133">Transmembrane helix</keyword>
<keyword evidence="5 8" id="KW-0812">Transmembrane</keyword>
<evidence type="ECO:0000256" key="5">
    <source>
        <dbReference type="ARBA" id="ARBA00022692"/>
    </source>
</evidence>
<name>A0A448ZZF3_METSV</name>
<evidence type="ECO:0000256" key="7">
    <source>
        <dbReference type="ARBA" id="ARBA00023136"/>
    </source>
</evidence>
<geneLocation type="plasmid" evidence="9">
    <name>2</name>
</geneLocation>
<dbReference type="PANTHER" id="PTHR30472:SF70">
    <property type="entry name" value="MOLYBDATE IMPORT SYSTEM PERMEASE PROTEIN MOLB"/>
    <property type="match status" value="1"/>
</dbReference>
<feature type="transmembrane region" description="Helical" evidence="8">
    <location>
        <begin position="153"/>
        <end position="173"/>
    </location>
</feature>
<evidence type="ECO:0000256" key="1">
    <source>
        <dbReference type="ARBA" id="ARBA00004651"/>
    </source>
</evidence>
<dbReference type="CDD" id="cd06550">
    <property type="entry name" value="TM_ABC_iron-siderophores_like"/>
    <property type="match status" value="1"/>
</dbReference>
<comment type="subcellular location">
    <subcellularLocation>
        <location evidence="1">Cell membrane</location>
        <topology evidence="1">Multi-pass membrane protein</topology>
    </subcellularLocation>
</comment>
<sequence>MKKSRKLYAFIFAISIVVTILIFFLSLIIGRYVISLKTFFAILSGNNTSLDYQNAYSVIVYIRLPRSLIAMLVGVSLSLAGLIYQQLFKNKLASPNVLGISSGASVGAAICIYLGMSGIFGGIVITLVSFAFGMATVLLVVAMSKVFRTKSSVSLILAGIIVSGLMSSILSIIKTISNPDSTLPQIVYWLMGSFSKANMNQFWILLPIVVICTIILIIIRWRINLVALGRIVSMSKGLNYTFYKWLLIFIGAMLISASVAVSGNVSWVGLIIPNILTMIFKNDNRKTIIFSIPIGASFMILVDILSRSITPDEIPLSGITGVIGLITIIIFFILKFRKGHKNA</sequence>
<dbReference type="GO" id="GO:0033214">
    <property type="term" value="P:siderophore-iron import into cell"/>
    <property type="evidence" value="ECO:0007669"/>
    <property type="project" value="TreeGrafter"/>
</dbReference>